<feature type="domain" description="Oxidoreductase molybdopterin-binding" evidence="6">
    <location>
        <begin position="108"/>
        <end position="263"/>
    </location>
</feature>
<dbReference type="Gene3D" id="3.90.420.10">
    <property type="entry name" value="Oxidoreductase, molybdopterin-binding domain"/>
    <property type="match status" value="1"/>
</dbReference>
<comment type="similarity">
    <text evidence="5">Belongs to the MsrP family.</text>
</comment>
<feature type="binding site" evidence="5">
    <location>
        <position position="146"/>
    </location>
    <ligand>
        <name>Mo-molybdopterin</name>
        <dbReference type="ChEBI" id="CHEBI:71302"/>
    </ligand>
    <ligandPart>
        <name>Mo</name>
        <dbReference type="ChEBI" id="CHEBI:28685"/>
    </ligandPart>
</feature>
<dbReference type="EMBL" id="VFRR01000042">
    <property type="protein sequence ID" value="TPE47414.1"/>
    <property type="molecule type" value="Genomic_DNA"/>
</dbReference>
<dbReference type="GO" id="GO:0016672">
    <property type="term" value="F:oxidoreductase activity, acting on a sulfur group of donors, quinone or similar compound as acceptor"/>
    <property type="evidence" value="ECO:0007669"/>
    <property type="project" value="UniProtKB-UniRule"/>
</dbReference>
<protein>
    <recommendedName>
        <fullName evidence="5">Protein-methionine-sulfoxide reductase catalytic subunit MsrP</fullName>
        <ecNumber evidence="5">1.8.5.-</ecNumber>
    </recommendedName>
</protein>
<comment type="caution">
    <text evidence="7">The sequence shown here is derived from an EMBL/GenBank/DDBJ whole genome shotgun (WGS) entry which is preliminary data.</text>
</comment>
<dbReference type="InterPro" id="IPR019546">
    <property type="entry name" value="TAT_signal_bac_arc"/>
</dbReference>
<reference evidence="7 8" key="1">
    <citation type="submission" date="2019-06" db="EMBL/GenBank/DDBJ databases">
        <title>A novel bacterium of genus Marinomonas, isolated from coastal sand.</title>
        <authorList>
            <person name="Huang H."/>
            <person name="Mo K."/>
            <person name="Hu Y."/>
        </authorList>
    </citation>
    <scope>NUCLEOTIDE SEQUENCE [LARGE SCALE GENOMIC DNA]</scope>
    <source>
        <strain evidence="7 8">HB171799</strain>
    </source>
</reference>
<dbReference type="PANTHER" id="PTHR43032">
    <property type="entry name" value="PROTEIN-METHIONINE-SULFOXIDE REDUCTASE"/>
    <property type="match status" value="1"/>
</dbReference>
<comment type="PTM">
    <text evidence="5">Predicted to be exported by the Tat system. The position of the signal peptide cleavage has not been experimentally proven.</text>
</comment>
<dbReference type="GO" id="GO:0043546">
    <property type="term" value="F:molybdopterin cofactor binding"/>
    <property type="evidence" value="ECO:0007669"/>
    <property type="project" value="UniProtKB-UniRule"/>
</dbReference>
<feature type="binding site" evidence="5">
    <location>
        <position position="234"/>
    </location>
    <ligand>
        <name>Mo-molybdopterin</name>
        <dbReference type="ChEBI" id="CHEBI:71302"/>
    </ligand>
</feature>
<feature type="binding site" evidence="5">
    <location>
        <begin position="91"/>
        <end position="92"/>
    </location>
    <ligand>
        <name>Mo-molybdopterin</name>
        <dbReference type="ChEBI" id="CHEBI:71302"/>
    </ligand>
</feature>
<comment type="cofactor">
    <cofactor evidence="5">
        <name>Mo-molybdopterin</name>
        <dbReference type="ChEBI" id="CHEBI:71302"/>
    </cofactor>
    <text evidence="5">Binds 1 Mo-molybdopterin (Mo-MPT) cofactor per subunit.</text>
</comment>
<accession>A0A501WH58</accession>
<evidence type="ECO:0000256" key="1">
    <source>
        <dbReference type="ARBA" id="ARBA00022505"/>
    </source>
</evidence>
<evidence type="ECO:0000256" key="4">
    <source>
        <dbReference type="ARBA" id="ARBA00023002"/>
    </source>
</evidence>
<dbReference type="InterPro" id="IPR006311">
    <property type="entry name" value="TAT_signal"/>
</dbReference>
<feature type="binding site" evidence="5">
    <location>
        <begin position="245"/>
        <end position="247"/>
    </location>
    <ligand>
        <name>Mo-molybdopterin</name>
        <dbReference type="ChEBI" id="CHEBI:71302"/>
    </ligand>
</feature>
<keyword evidence="8" id="KW-1185">Reference proteome</keyword>
<dbReference type="GO" id="GO:0046872">
    <property type="term" value="F:metal ion binding"/>
    <property type="evidence" value="ECO:0007669"/>
    <property type="project" value="UniProtKB-KW"/>
</dbReference>
<proteinExistence type="inferred from homology"/>
<comment type="function">
    <text evidence="5">Part of the MsrPQ system that repairs oxidized periplasmic proteins containing methionine sulfoxide residues (Met-O), using respiratory chain electrons. Thus protects these proteins from oxidative-stress damage caused by reactive species of oxygen and chlorine generated by the host defense mechanisms. MsrPQ is essential for the maintenance of envelope integrity under bleach stress, rescuing a wide series of structurally unrelated periplasmic proteins from methionine oxidation. The catalytic subunit MsrP is non-stereospecific, being able to reduce both (R-) and (S-) diastereoisomers of methionine sulfoxide.</text>
</comment>
<organism evidence="7 8">
    <name type="scientific">Maribrevibacterium harenarium</name>
    <dbReference type="NCBI Taxonomy" id="2589817"/>
    <lineage>
        <taxon>Bacteria</taxon>
        <taxon>Pseudomonadati</taxon>
        <taxon>Pseudomonadota</taxon>
        <taxon>Gammaproteobacteria</taxon>
        <taxon>Oceanospirillales</taxon>
        <taxon>Oceanospirillaceae</taxon>
        <taxon>Maribrevibacterium</taxon>
    </lineage>
</organism>
<dbReference type="HAMAP" id="MF_01206">
    <property type="entry name" value="MsrP"/>
    <property type="match status" value="1"/>
</dbReference>
<evidence type="ECO:0000256" key="5">
    <source>
        <dbReference type="HAMAP-Rule" id="MF_01206"/>
    </source>
</evidence>
<dbReference type="PROSITE" id="PS51318">
    <property type="entry name" value="TAT"/>
    <property type="match status" value="1"/>
</dbReference>
<dbReference type="EC" id="1.8.5.-" evidence="5"/>
<evidence type="ECO:0000256" key="2">
    <source>
        <dbReference type="ARBA" id="ARBA00022723"/>
    </source>
</evidence>
<sequence length="328" mass="37048">MIIKSKVSSQAQEWEVTDQQVYLNRRQFMKASLATVAGASVAGNIFAATETSSLVVPSQFAEAFSNIKPSSYGAGEVVAPFDVATGYNNFYEFGFGKEDPAERAHLLKATPWSIEVQGEANNLGKFHLEDLIKEAALEERIYRLRCVEGWSMVIPWVGIPMATFLNRFAPNSNAKYVYFETLYDPEQMPGQKGRGLDWPYREALTIEEAMHPLAFIAVGMYGSVLANQNGAPIRIVIPWKYGFKSIKSIVKIRFTEQRPMTTWNRMAPHEYGFYANVNPNVDHPRWSQARERRLPSGVFLPNIIETKLFNGYDEVASLYSGIDLTKNY</sequence>
<gene>
    <name evidence="5 7" type="primary">msrP</name>
    <name evidence="7" type="ORF">FJM67_14625</name>
</gene>
<evidence type="ECO:0000313" key="8">
    <source>
        <dbReference type="Proteomes" id="UP000315901"/>
    </source>
</evidence>
<dbReference type="NCBIfam" id="TIGR01409">
    <property type="entry name" value="TAT_signal_seq"/>
    <property type="match status" value="1"/>
</dbReference>
<evidence type="ECO:0000259" key="6">
    <source>
        <dbReference type="Pfam" id="PF00174"/>
    </source>
</evidence>
<dbReference type="InterPro" id="IPR000572">
    <property type="entry name" value="OxRdtase_Mopterin-bd_dom"/>
</dbReference>
<feature type="binding site" evidence="5">
    <location>
        <position position="181"/>
    </location>
    <ligand>
        <name>Mo-molybdopterin</name>
        <dbReference type="ChEBI" id="CHEBI:71302"/>
    </ligand>
</feature>
<keyword evidence="1 5" id="KW-0500">Molybdenum</keyword>
<comment type="catalytic activity">
    <reaction evidence="5">
        <text>L-methionyl-[protein] + a quinone + H2O = L-methionyl-(S)-S-oxide-[protein] + a quinol</text>
        <dbReference type="Rhea" id="RHEA:51292"/>
        <dbReference type="Rhea" id="RHEA-COMP:12313"/>
        <dbReference type="Rhea" id="RHEA-COMP:12315"/>
        <dbReference type="ChEBI" id="CHEBI:15377"/>
        <dbReference type="ChEBI" id="CHEBI:16044"/>
        <dbReference type="ChEBI" id="CHEBI:24646"/>
        <dbReference type="ChEBI" id="CHEBI:44120"/>
        <dbReference type="ChEBI" id="CHEBI:132124"/>
    </reaction>
</comment>
<feature type="binding site" evidence="5">
    <location>
        <position position="229"/>
    </location>
    <ligand>
        <name>Mo-molybdopterin</name>
        <dbReference type="ChEBI" id="CHEBI:71302"/>
    </ligand>
</feature>
<keyword evidence="3 5" id="KW-0732">Signal</keyword>
<dbReference type="PANTHER" id="PTHR43032:SF3">
    <property type="entry name" value="PROTEIN-METHIONINE-SULFOXIDE REDUCTASE CATALYTIC SUBUNIT MSRP"/>
    <property type="match status" value="1"/>
</dbReference>
<dbReference type="NCBIfam" id="NF003767">
    <property type="entry name" value="PRK05363.1"/>
    <property type="match status" value="1"/>
</dbReference>
<keyword evidence="4 5" id="KW-0560">Oxidoreductase</keyword>
<name>A0A501WH58_9GAMM</name>
<comment type="catalytic activity">
    <reaction evidence="5">
        <text>L-methionyl-[protein] + a quinone + H2O = L-methionyl-(R)-S-oxide-[protein] + a quinol</text>
        <dbReference type="Rhea" id="RHEA:51296"/>
        <dbReference type="Rhea" id="RHEA-COMP:12313"/>
        <dbReference type="Rhea" id="RHEA-COMP:12314"/>
        <dbReference type="ChEBI" id="CHEBI:15377"/>
        <dbReference type="ChEBI" id="CHEBI:16044"/>
        <dbReference type="ChEBI" id="CHEBI:24646"/>
        <dbReference type="ChEBI" id="CHEBI:45764"/>
        <dbReference type="ChEBI" id="CHEBI:132124"/>
    </reaction>
</comment>
<dbReference type="Proteomes" id="UP000315901">
    <property type="component" value="Unassembled WGS sequence"/>
</dbReference>
<dbReference type="AlphaFoldDB" id="A0A501WH58"/>
<dbReference type="Pfam" id="PF00174">
    <property type="entry name" value="Oxidored_molyb"/>
    <property type="match status" value="1"/>
</dbReference>
<dbReference type="GO" id="GO:0030091">
    <property type="term" value="P:protein repair"/>
    <property type="evidence" value="ECO:0007669"/>
    <property type="project" value="UniProtKB-UniRule"/>
</dbReference>
<evidence type="ECO:0000313" key="7">
    <source>
        <dbReference type="EMBL" id="TPE47414.1"/>
    </source>
</evidence>
<dbReference type="SUPFAM" id="SSF56524">
    <property type="entry name" value="Oxidoreductase molybdopterin-binding domain"/>
    <property type="match status" value="1"/>
</dbReference>
<evidence type="ECO:0000256" key="3">
    <source>
        <dbReference type="ARBA" id="ARBA00022729"/>
    </source>
</evidence>
<dbReference type="InterPro" id="IPR022867">
    <property type="entry name" value="MsrP"/>
</dbReference>
<feature type="binding site" evidence="5">
    <location>
        <position position="88"/>
    </location>
    <ligand>
        <name>Mo-molybdopterin</name>
        <dbReference type="ChEBI" id="CHEBI:71302"/>
    </ligand>
</feature>
<dbReference type="RefSeq" id="WP_140590816.1">
    <property type="nucleotide sequence ID" value="NZ_VFRR01000042.1"/>
</dbReference>
<comment type="subunit">
    <text evidence="5">Heterodimer of a catalytic subunit (MsrP) and a heme-binding subunit (MsrQ).</text>
</comment>
<dbReference type="InterPro" id="IPR036374">
    <property type="entry name" value="OxRdtase_Mopterin-bd_sf"/>
</dbReference>
<keyword evidence="2 5" id="KW-0479">Metal-binding</keyword>
<dbReference type="OrthoDB" id="9795587at2"/>